<organism evidence="1">
    <name type="scientific">Timema bartmani</name>
    <dbReference type="NCBI Taxonomy" id="61472"/>
    <lineage>
        <taxon>Eukaryota</taxon>
        <taxon>Metazoa</taxon>
        <taxon>Ecdysozoa</taxon>
        <taxon>Arthropoda</taxon>
        <taxon>Hexapoda</taxon>
        <taxon>Insecta</taxon>
        <taxon>Pterygota</taxon>
        <taxon>Neoptera</taxon>
        <taxon>Polyneoptera</taxon>
        <taxon>Phasmatodea</taxon>
        <taxon>Timematodea</taxon>
        <taxon>Timematoidea</taxon>
        <taxon>Timematidae</taxon>
        <taxon>Timema</taxon>
    </lineage>
</organism>
<name>A0A7R9EMJ2_9NEOP</name>
<protein>
    <submittedName>
        <fullName evidence="1">Uncharacterized protein</fullName>
    </submittedName>
</protein>
<dbReference type="AlphaFoldDB" id="A0A7R9EMJ2"/>
<dbReference type="EMBL" id="OD564357">
    <property type="protein sequence ID" value="CAD7438011.1"/>
    <property type="molecule type" value="Genomic_DNA"/>
</dbReference>
<accession>A0A7R9EMJ2</accession>
<gene>
    <name evidence="1" type="ORF">TBIB3V08_LOCUS610</name>
</gene>
<reference evidence="1" key="1">
    <citation type="submission" date="2020-11" db="EMBL/GenBank/DDBJ databases">
        <authorList>
            <person name="Tran Van P."/>
        </authorList>
    </citation>
    <scope>NUCLEOTIDE SEQUENCE</scope>
</reference>
<proteinExistence type="predicted"/>
<sequence length="170" mass="19600">MGPVFRQPLSAIQETPLGDVDFASCERPCKMMDWPMICRIKLTFEVYQTYSSDNECNIMYRRSCGNCPRNSTDCFKKYCITADGFQRGLLTANRQLPGPLIQPKGFINTKRSSLSWKDIISRFRKCKLKPQNKQNHWSQVSFGPKTLMSFNTFNPKKKLAHSNGEVVSWN</sequence>
<evidence type="ECO:0000313" key="1">
    <source>
        <dbReference type="EMBL" id="CAD7438011.1"/>
    </source>
</evidence>